<dbReference type="EMBL" id="WJXA01000007">
    <property type="protein sequence ID" value="KAF7137951.1"/>
    <property type="molecule type" value="Genomic_DNA"/>
</dbReference>
<dbReference type="PANTHER" id="PTHR31080">
    <property type="entry name" value="PECTINESTERASE INHIBITOR-LIKE"/>
    <property type="match status" value="1"/>
</dbReference>
<dbReference type="SUPFAM" id="SSF101148">
    <property type="entry name" value="Plant invertase/pectin methylesterase inhibitor"/>
    <property type="match status" value="1"/>
</dbReference>
<feature type="domain" description="Pectinesterase inhibitor" evidence="2">
    <location>
        <begin position="28"/>
        <end position="145"/>
    </location>
</feature>
<dbReference type="InterPro" id="IPR051955">
    <property type="entry name" value="PME_Inhibitor"/>
</dbReference>
<name>A0A834GS45_RHOSS</name>
<keyword evidence="1" id="KW-0732">Signal</keyword>
<dbReference type="InterPro" id="IPR035513">
    <property type="entry name" value="Invertase/methylesterase_inhib"/>
</dbReference>
<accession>A0A834GS45</accession>
<dbReference type="PANTHER" id="PTHR31080:SF87">
    <property type="entry name" value="PECTINESTERASE INHIBITOR 7"/>
    <property type="match status" value="1"/>
</dbReference>
<dbReference type="Proteomes" id="UP000626092">
    <property type="component" value="Unassembled WGS sequence"/>
</dbReference>
<protein>
    <recommendedName>
        <fullName evidence="2">Pectinesterase inhibitor domain-containing protein</fullName>
    </recommendedName>
</protein>
<sequence>MAFTCCTILFSHDRIHHSQSTTDPDPAAATDFIESSCQATLYPTLCFRCLSSYATTIQKSPRKLAQAALSVSQDRAQSTSDYVSTMMSVSGLPSREYQAIKDCIATIGDSTSLLKNSIHELDQIGRPTDQDFMLHVSDVMYRRGLVPP</sequence>
<evidence type="ECO:0000313" key="3">
    <source>
        <dbReference type="EMBL" id="KAF7137951.1"/>
    </source>
</evidence>
<comment type="caution">
    <text evidence="3">The sequence shown here is derived from an EMBL/GenBank/DDBJ whole genome shotgun (WGS) entry which is preliminary data.</text>
</comment>
<proteinExistence type="predicted"/>
<evidence type="ECO:0000313" key="4">
    <source>
        <dbReference type="Proteomes" id="UP000626092"/>
    </source>
</evidence>
<evidence type="ECO:0000256" key="1">
    <source>
        <dbReference type="ARBA" id="ARBA00022729"/>
    </source>
</evidence>
<gene>
    <name evidence="3" type="ORF">RHSIM_Rhsim07G0103600</name>
</gene>
<dbReference type="CDD" id="cd15798">
    <property type="entry name" value="PMEI-like_3"/>
    <property type="match status" value="1"/>
</dbReference>
<reference evidence="3" key="1">
    <citation type="submission" date="2019-11" db="EMBL/GenBank/DDBJ databases">
        <authorList>
            <person name="Liu Y."/>
            <person name="Hou J."/>
            <person name="Li T.-Q."/>
            <person name="Guan C.-H."/>
            <person name="Wu X."/>
            <person name="Wu H.-Z."/>
            <person name="Ling F."/>
            <person name="Zhang R."/>
            <person name="Shi X.-G."/>
            <person name="Ren J.-P."/>
            <person name="Chen E.-F."/>
            <person name="Sun J.-M."/>
        </authorList>
    </citation>
    <scope>NUCLEOTIDE SEQUENCE</scope>
    <source>
        <strain evidence="3">Adult_tree_wgs_1</strain>
        <tissue evidence="3">Leaves</tissue>
    </source>
</reference>
<evidence type="ECO:0000259" key="2">
    <source>
        <dbReference type="SMART" id="SM00856"/>
    </source>
</evidence>
<keyword evidence="4" id="KW-1185">Reference proteome</keyword>
<dbReference type="InterPro" id="IPR006501">
    <property type="entry name" value="Pectinesterase_inhib_dom"/>
</dbReference>
<dbReference type="OrthoDB" id="1430376at2759"/>
<dbReference type="AlphaFoldDB" id="A0A834GS45"/>
<dbReference type="NCBIfam" id="TIGR01614">
    <property type="entry name" value="PME_inhib"/>
    <property type="match status" value="1"/>
</dbReference>
<dbReference type="SMART" id="SM00856">
    <property type="entry name" value="PMEI"/>
    <property type="match status" value="1"/>
</dbReference>
<organism evidence="3 4">
    <name type="scientific">Rhododendron simsii</name>
    <name type="common">Sims's rhododendron</name>
    <dbReference type="NCBI Taxonomy" id="118357"/>
    <lineage>
        <taxon>Eukaryota</taxon>
        <taxon>Viridiplantae</taxon>
        <taxon>Streptophyta</taxon>
        <taxon>Embryophyta</taxon>
        <taxon>Tracheophyta</taxon>
        <taxon>Spermatophyta</taxon>
        <taxon>Magnoliopsida</taxon>
        <taxon>eudicotyledons</taxon>
        <taxon>Gunneridae</taxon>
        <taxon>Pentapetalae</taxon>
        <taxon>asterids</taxon>
        <taxon>Ericales</taxon>
        <taxon>Ericaceae</taxon>
        <taxon>Ericoideae</taxon>
        <taxon>Rhodoreae</taxon>
        <taxon>Rhododendron</taxon>
    </lineage>
</organism>
<dbReference type="Pfam" id="PF04043">
    <property type="entry name" value="PMEI"/>
    <property type="match status" value="1"/>
</dbReference>
<dbReference type="Gene3D" id="1.20.140.40">
    <property type="entry name" value="Invertase/pectin methylesterase inhibitor family protein"/>
    <property type="match status" value="1"/>
</dbReference>
<dbReference type="GO" id="GO:0004857">
    <property type="term" value="F:enzyme inhibitor activity"/>
    <property type="evidence" value="ECO:0007669"/>
    <property type="project" value="InterPro"/>
</dbReference>